<accession>A0A0F9VLZ0</accession>
<reference evidence="2" key="1">
    <citation type="journal article" date="2015" name="Nature">
        <title>Complex archaea that bridge the gap between prokaryotes and eukaryotes.</title>
        <authorList>
            <person name="Spang A."/>
            <person name="Saw J.H."/>
            <person name="Jorgensen S.L."/>
            <person name="Zaremba-Niedzwiedzka K."/>
            <person name="Martijn J."/>
            <person name="Lind A.E."/>
            <person name="van Eijk R."/>
            <person name="Schleper C."/>
            <person name="Guy L."/>
            <person name="Ettema T.J."/>
        </authorList>
    </citation>
    <scope>NUCLEOTIDE SEQUENCE</scope>
</reference>
<evidence type="ECO:0000259" key="1">
    <source>
        <dbReference type="Pfam" id="PF13482"/>
    </source>
</evidence>
<dbReference type="PANTHER" id="PTHR38462:SF1">
    <property type="entry name" value="YPRB RIBONUCLEASE H-LIKE DOMAIN-CONTAINING PROTEIN"/>
    <property type="match status" value="1"/>
</dbReference>
<dbReference type="Pfam" id="PF13482">
    <property type="entry name" value="RNase_H_2"/>
    <property type="match status" value="1"/>
</dbReference>
<dbReference type="GO" id="GO:0003676">
    <property type="term" value="F:nucleic acid binding"/>
    <property type="evidence" value="ECO:0007669"/>
    <property type="project" value="InterPro"/>
</dbReference>
<dbReference type="AlphaFoldDB" id="A0A0F9VLZ0"/>
<feature type="domain" description="YprB ribonuclease H-like" evidence="1">
    <location>
        <begin position="140"/>
        <end position="321"/>
    </location>
</feature>
<sequence length="324" mass="38962">MDLYGSQGFNITQLVEQYQGKKLEELYQNNHKIVKNGMGEFMELVWQLDDIPCNLKLLNTRKKLLNNLKTVHYIGEFVENRLKSRGIRTLKDLRFLNLRYGKYATPILEMIKKKDYKALKENRYINDLDVSFCFNKSDLLFLDIETLGIHDNAIILIGTGWFNKQKFEIHLFFARTLEEEIAICEHLKSDVLPKFKSFVTFNGKRFDIPYIANRFLYYFDENPMIYEEDIPYQINNTKYHHIDLYHICRRKFKGMFDKYSLTNIENDLLDLERDNELPSWMVPECYKKYQRNPNRYVGLIKECIDHNYYDIYSMPLILHKLLMN</sequence>
<organism evidence="2">
    <name type="scientific">marine sediment metagenome</name>
    <dbReference type="NCBI Taxonomy" id="412755"/>
    <lineage>
        <taxon>unclassified sequences</taxon>
        <taxon>metagenomes</taxon>
        <taxon>ecological metagenomes</taxon>
    </lineage>
</organism>
<evidence type="ECO:0000313" key="2">
    <source>
        <dbReference type="EMBL" id="KKN66768.1"/>
    </source>
</evidence>
<protein>
    <recommendedName>
        <fullName evidence="1">YprB ribonuclease H-like domain-containing protein</fullName>
    </recommendedName>
</protein>
<dbReference type="InterPro" id="IPR036397">
    <property type="entry name" value="RNaseH_sf"/>
</dbReference>
<dbReference type="Gene3D" id="3.30.420.10">
    <property type="entry name" value="Ribonuclease H-like superfamily/Ribonuclease H"/>
    <property type="match status" value="1"/>
</dbReference>
<name>A0A0F9VLZ0_9ZZZZ</name>
<dbReference type="PANTHER" id="PTHR38462">
    <property type="entry name" value="EXONUCLEASE-LIKE PROTEIN"/>
    <property type="match status" value="1"/>
</dbReference>
<comment type="caution">
    <text evidence="2">The sequence shown here is derived from an EMBL/GenBank/DDBJ whole genome shotgun (WGS) entry which is preliminary data.</text>
</comment>
<gene>
    <name evidence="2" type="ORF">LCGC14_0468150</name>
</gene>
<proteinExistence type="predicted"/>
<dbReference type="InterPro" id="IPR012337">
    <property type="entry name" value="RNaseH-like_sf"/>
</dbReference>
<dbReference type="SUPFAM" id="SSF53098">
    <property type="entry name" value="Ribonuclease H-like"/>
    <property type="match status" value="1"/>
</dbReference>
<dbReference type="EMBL" id="LAZR01000491">
    <property type="protein sequence ID" value="KKN66768.1"/>
    <property type="molecule type" value="Genomic_DNA"/>
</dbReference>
<dbReference type="InterPro" id="IPR038720">
    <property type="entry name" value="YprB_RNase_H-like_dom"/>
</dbReference>